<dbReference type="GO" id="GO:0004519">
    <property type="term" value="F:endonuclease activity"/>
    <property type="evidence" value="ECO:0007669"/>
    <property type="project" value="UniProtKB-KW"/>
</dbReference>
<dbReference type="Proteomes" id="UP000619033">
    <property type="component" value="Unassembled WGS sequence"/>
</dbReference>
<evidence type="ECO:0000259" key="1">
    <source>
        <dbReference type="Pfam" id="PF04480"/>
    </source>
</evidence>
<keyword evidence="3" id="KW-1185">Reference proteome</keyword>
<dbReference type="InterPro" id="IPR047216">
    <property type="entry name" value="Endonuclease_DUF559_bact"/>
</dbReference>
<evidence type="ECO:0000313" key="2">
    <source>
        <dbReference type="EMBL" id="MBL4929253.1"/>
    </source>
</evidence>
<dbReference type="InterPro" id="IPR007569">
    <property type="entry name" value="DUF559"/>
</dbReference>
<name>A0A8J7MS08_9RHOB</name>
<keyword evidence="2" id="KW-0540">Nuclease</keyword>
<dbReference type="Gene3D" id="3.40.960.10">
    <property type="entry name" value="VSR Endonuclease"/>
    <property type="match status" value="1"/>
</dbReference>
<feature type="domain" description="DUF559" evidence="1">
    <location>
        <begin position="6"/>
        <end position="110"/>
    </location>
</feature>
<evidence type="ECO:0000313" key="3">
    <source>
        <dbReference type="Proteomes" id="UP000619033"/>
    </source>
</evidence>
<dbReference type="Pfam" id="PF04480">
    <property type="entry name" value="DUF559"/>
    <property type="match status" value="1"/>
</dbReference>
<reference evidence="2" key="1">
    <citation type="submission" date="2021-01" db="EMBL/GenBank/DDBJ databases">
        <title>Genome seq and assembly of Tabrizicola sp. KVB23.</title>
        <authorList>
            <person name="Chhetri G."/>
        </authorList>
    </citation>
    <scope>NUCLEOTIDE SEQUENCE</scope>
    <source>
        <strain evidence="2">KVB23</strain>
    </source>
</reference>
<sequence length="115" mass="12985">MRQNDRQTSFARAMRQSPTEAERALWLALRDRRLCGHKFRRQVPFGPFIVDFHCADARLIVEADGSQHGDAADMARDAWLRAQGQTVLHFWNTDILTNLPGVLDTILAAIAEATP</sequence>
<gene>
    <name evidence="2" type="ORF">JI744_14180</name>
</gene>
<keyword evidence="2" id="KW-0255">Endonuclease</keyword>
<keyword evidence="2" id="KW-0378">Hydrolase</keyword>
<dbReference type="AlphaFoldDB" id="A0A8J7MS08"/>
<protein>
    <submittedName>
        <fullName evidence="2">Endonuclease domain-containing protein</fullName>
    </submittedName>
</protein>
<proteinExistence type="predicted"/>
<dbReference type="RefSeq" id="WP_202661794.1">
    <property type="nucleotide sequence ID" value="NZ_JAESVP010000007.1"/>
</dbReference>
<dbReference type="InterPro" id="IPR011335">
    <property type="entry name" value="Restrct_endonuc-II-like"/>
</dbReference>
<dbReference type="CDD" id="cd01038">
    <property type="entry name" value="Endonuclease_DUF559"/>
    <property type="match status" value="1"/>
</dbReference>
<dbReference type="PANTHER" id="PTHR38590:SF1">
    <property type="entry name" value="BLL0828 PROTEIN"/>
    <property type="match status" value="1"/>
</dbReference>
<dbReference type="SUPFAM" id="SSF52980">
    <property type="entry name" value="Restriction endonuclease-like"/>
    <property type="match status" value="1"/>
</dbReference>
<comment type="caution">
    <text evidence="2">The sequence shown here is derived from an EMBL/GenBank/DDBJ whole genome shotgun (WGS) entry which is preliminary data.</text>
</comment>
<organism evidence="2 3">
    <name type="scientific">Fuscibacter oryzae</name>
    <dbReference type="NCBI Taxonomy" id="2803939"/>
    <lineage>
        <taxon>Bacteria</taxon>
        <taxon>Pseudomonadati</taxon>
        <taxon>Pseudomonadota</taxon>
        <taxon>Alphaproteobacteria</taxon>
        <taxon>Rhodobacterales</taxon>
        <taxon>Paracoccaceae</taxon>
        <taxon>Fuscibacter</taxon>
    </lineage>
</organism>
<accession>A0A8J7MS08</accession>
<dbReference type="EMBL" id="JAESVP010000007">
    <property type="protein sequence ID" value="MBL4929253.1"/>
    <property type="molecule type" value="Genomic_DNA"/>
</dbReference>
<dbReference type="PANTHER" id="PTHR38590">
    <property type="entry name" value="BLL0828 PROTEIN"/>
    <property type="match status" value="1"/>
</dbReference>